<evidence type="ECO:0008006" key="4">
    <source>
        <dbReference type="Google" id="ProtNLM"/>
    </source>
</evidence>
<reference evidence="2 3" key="1">
    <citation type="journal article" date="2012" name="J. Bacteriol.">
        <title>Genome sequence of proteorhodopsin-containing sea ice bacterium Glaciecola punicea ACAM 611T.</title>
        <authorList>
            <person name="Qin Q.-L."/>
            <person name="Xie B.-B."/>
            <person name="Shu Y.-L."/>
            <person name="Rong J.-C."/>
            <person name="Zhao D.-L."/>
            <person name="Zhang X.-Y."/>
            <person name="Chen X.-L."/>
            <person name="Zhou B.-C."/>
            <person name="Zhanga Y.-Z."/>
        </authorList>
    </citation>
    <scope>NUCLEOTIDE SEQUENCE [LARGE SCALE GENOMIC DNA]</scope>
    <source>
        <strain evidence="2 3">ACAM 611</strain>
    </source>
</reference>
<accession>H5TEW6</accession>
<feature type="chain" id="PRO_5003598818" description="Type IV pilus biogenesis protein PilP" evidence="1">
    <location>
        <begin position="30"/>
        <end position="215"/>
    </location>
</feature>
<dbReference type="EMBL" id="BAET01000033">
    <property type="protein sequence ID" value="GAB56893.1"/>
    <property type="molecule type" value="Genomic_DNA"/>
</dbReference>
<keyword evidence="1" id="KW-0732">Signal</keyword>
<feature type="signal peptide" evidence="1">
    <location>
        <begin position="1"/>
        <end position="29"/>
    </location>
</feature>
<dbReference type="OrthoDB" id="4750212at2"/>
<dbReference type="Proteomes" id="UP000053586">
    <property type="component" value="Unassembled WGS sequence"/>
</dbReference>
<reference evidence="2 3" key="2">
    <citation type="journal article" date="2017" name="Antonie Van Leeuwenhoek">
        <title>Rhizobium rhizosphaerae sp. nov., a novel species isolated from rice rhizosphere.</title>
        <authorList>
            <person name="Zhao J.J."/>
            <person name="Zhang J."/>
            <person name="Zhang R.J."/>
            <person name="Zhang C.W."/>
            <person name="Yin H.Q."/>
            <person name="Zhang X.X."/>
        </authorList>
    </citation>
    <scope>NUCLEOTIDE SEQUENCE [LARGE SCALE GENOMIC DNA]</scope>
    <source>
        <strain evidence="2 3">ACAM 611</strain>
    </source>
</reference>
<comment type="caution">
    <text evidence="2">The sequence shown here is derived from an EMBL/GenBank/DDBJ whole genome shotgun (WGS) entry which is preliminary data.</text>
</comment>
<name>H5TEW6_9ALTE</name>
<evidence type="ECO:0000313" key="3">
    <source>
        <dbReference type="Proteomes" id="UP000053586"/>
    </source>
</evidence>
<protein>
    <recommendedName>
        <fullName evidence="4">Type IV pilus biogenesis protein PilP</fullName>
    </recommendedName>
</protein>
<gene>
    <name evidence="2" type="ORF">GPUN_2779</name>
</gene>
<evidence type="ECO:0000313" key="2">
    <source>
        <dbReference type="EMBL" id="GAB56893.1"/>
    </source>
</evidence>
<keyword evidence="3" id="KW-1185">Reference proteome</keyword>
<dbReference type="STRING" id="56804.BAE46_02730"/>
<sequence>MTVNTTPRLMYFWASAMLLSLGFSGPALSAQSDQDSACHLIQDNMQRLGCFDRLFAEQNNEQTPENIQGDPTPRAQSVIENAKRETDDIDKRAQALMNPSGKADVRFSKETSRVPATTNRQVIANTAHDSFGSQALKTNTQDAVNEIQSTVSAINENALGVASLILSNGQVWRHTDQSRLTIRQGDIVTIEKGVLGAFYLSEVDSNRRIRVRRTQ</sequence>
<organism evidence="2 3">
    <name type="scientific">Glaciecola punicea ACAM 611</name>
    <dbReference type="NCBI Taxonomy" id="1121923"/>
    <lineage>
        <taxon>Bacteria</taxon>
        <taxon>Pseudomonadati</taxon>
        <taxon>Pseudomonadota</taxon>
        <taxon>Gammaproteobacteria</taxon>
        <taxon>Alteromonadales</taxon>
        <taxon>Alteromonadaceae</taxon>
        <taxon>Glaciecola</taxon>
    </lineage>
</organism>
<dbReference type="AlphaFoldDB" id="H5TEW6"/>
<proteinExistence type="predicted"/>
<dbReference type="RefSeq" id="WP_006007515.1">
    <property type="nucleotide sequence ID" value="NZ_BAET01000033.1"/>
</dbReference>
<evidence type="ECO:0000256" key="1">
    <source>
        <dbReference type="SAM" id="SignalP"/>
    </source>
</evidence>